<keyword evidence="2" id="KW-1185">Reference proteome</keyword>
<evidence type="ECO:0000313" key="1">
    <source>
        <dbReference type="EMBL" id="UOO89184.1"/>
    </source>
</evidence>
<reference evidence="1 2" key="1">
    <citation type="journal article" date="2022" name="Res Sq">
        <title>Evolution of multicellular longitudinally dividing oral cavity symbionts (Neisseriaceae).</title>
        <authorList>
            <person name="Nyongesa S."/>
            <person name="Weber P."/>
            <person name="Bernet E."/>
            <person name="Pullido F."/>
            <person name="Nieckarz M."/>
            <person name="Delaby M."/>
            <person name="Nieves C."/>
            <person name="Viehboeck T."/>
            <person name="Krause N."/>
            <person name="Rivera-Millot A."/>
            <person name="Nakamura A."/>
            <person name="Vischer N."/>
            <person name="VanNieuwenhze M."/>
            <person name="Brun Y."/>
            <person name="Cava F."/>
            <person name="Bulgheresi S."/>
            <person name="Veyrier F."/>
        </authorList>
    </citation>
    <scope>NUCLEOTIDE SEQUENCE [LARGE SCALE GENOMIC DNA]</scope>
    <source>
        <strain evidence="1 2">SN4</strain>
    </source>
</reference>
<organism evidence="1 2">
    <name type="scientific">Vitreoscilla massiliensis</name>
    <dbReference type="NCBI Taxonomy" id="1689272"/>
    <lineage>
        <taxon>Bacteria</taxon>
        <taxon>Pseudomonadati</taxon>
        <taxon>Pseudomonadota</taxon>
        <taxon>Betaproteobacteria</taxon>
        <taxon>Neisseriales</taxon>
        <taxon>Neisseriaceae</taxon>
        <taxon>Vitreoscilla</taxon>
    </lineage>
</organism>
<protein>
    <submittedName>
        <fullName evidence="1">Uncharacterized protein</fullName>
    </submittedName>
</protein>
<accession>A0ABY4E071</accession>
<sequence>MAKMTTGVIRYNIADRGRKFVGQPRNFNIPKVVELLNGGVVQELIGKGDLFGYLGHGVREEYGLFPDETAIANVNGKTQLTSIDPCCRTIYLKAFPDGTIEHEEEFTDTFLGQKAYEWHCKKIGGFSSVFAPNPENPSMFYGFDYVRMPNFDGNRGYVADGAMFDIDPGRITSKQQALLMQERLEERRVVMDSISQKLLIANQQVFAEQELNAHLHGDFDKLQAAYDEAQFQLRDMKFLLSQETPKHEPMLTLSAENWLTESANQSVMDSITLSGDEIHSLEPTIEPFEQDLLGSIFNFGK</sequence>
<dbReference type="RefSeq" id="WP_058356886.1">
    <property type="nucleotide sequence ID" value="NZ_CABKVG010000010.1"/>
</dbReference>
<dbReference type="Proteomes" id="UP000832011">
    <property type="component" value="Chromosome"/>
</dbReference>
<dbReference type="EMBL" id="CP091511">
    <property type="protein sequence ID" value="UOO89184.1"/>
    <property type="molecule type" value="Genomic_DNA"/>
</dbReference>
<name>A0ABY4E071_9NEIS</name>
<proteinExistence type="predicted"/>
<evidence type="ECO:0000313" key="2">
    <source>
        <dbReference type="Proteomes" id="UP000832011"/>
    </source>
</evidence>
<gene>
    <name evidence="1" type="ORF">LVJ82_17335</name>
</gene>